<reference evidence="8" key="1">
    <citation type="submission" date="2022-07" db="EMBL/GenBank/DDBJ databases">
        <title>Phylogenomic reconstructions and comparative analyses of Kickxellomycotina fungi.</title>
        <authorList>
            <person name="Reynolds N.K."/>
            <person name="Stajich J.E."/>
            <person name="Barry K."/>
            <person name="Grigoriev I.V."/>
            <person name="Crous P."/>
            <person name="Smith M.E."/>
        </authorList>
    </citation>
    <scope>NUCLEOTIDE SEQUENCE</scope>
    <source>
        <strain evidence="8">BCRC 34381</strain>
    </source>
</reference>
<evidence type="ECO:0000259" key="7">
    <source>
        <dbReference type="SMART" id="SM01217"/>
    </source>
</evidence>
<dbReference type="PANTHER" id="PTHR30620:SF16">
    <property type="entry name" value="LYSOSOMAL BETA GLUCOSIDASE"/>
    <property type="match status" value="1"/>
</dbReference>
<comment type="similarity">
    <text evidence="2">Belongs to the glycosyl hydrolase 3 family.</text>
</comment>
<name>A0A9W7YHV1_9FUNG</name>
<dbReference type="Gene3D" id="3.40.50.1700">
    <property type="entry name" value="Glycoside hydrolase family 3 C-terminal domain"/>
    <property type="match status" value="1"/>
</dbReference>
<dbReference type="EC" id="3.2.1.21" evidence="3"/>
<dbReference type="AlphaFoldDB" id="A0A9W7YHV1"/>
<evidence type="ECO:0000256" key="4">
    <source>
        <dbReference type="ARBA" id="ARBA00022729"/>
    </source>
</evidence>
<dbReference type="SUPFAM" id="SSF52279">
    <property type="entry name" value="Beta-D-glucan exohydrolase, C-terminal domain"/>
    <property type="match status" value="1"/>
</dbReference>
<dbReference type="Pfam" id="PF00933">
    <property type="entry name" value="Glyco_hydro_3"/>
    <property type="match status" value="1"/>
</dbReference>
<accession>A0A9W7YHV1</accession>
<evidence type="ECO:0000256" key="3">
    <source>
        <dbReference type="ARBA" id="ARBA00012744"/>
    </source>
</evidence>
<keyword evidence="6" id="KW-0326">Glycosidase</keyword>
<keyword evidence="4" id="KW-0732">Signal</keyword>
<dbReference type="InterPro" id="IPR036881">
    <property type="entry name" value="Glyco_hydro_3_C_sf"/>
</dbReference>
<evidence type="ECO:0000313" key="9">
    <source>
        <dbReference type="Proteomes" id="UP001143981"/>
    </source>
</evidence>
<dbReference type="SUPFAM" id="SSF51445">
    <property type="entry name" value="(Trans)glycosidases"/>
    <property type="match status" value="1"/>
</dbReference>
<comment type="caution">
    <text evidence="8">The sequence shown here is derived from an EMBL/GenBank/DDBJ whole genome shotgun (WGS) entry which is preliminary data.</text>
</comment>
<gene>
    <name evidence="8" type="ORF">LPJ61_000970</name>
</gene>
<dbReference type="InterPro" id="IPR001764">
    <property type="entry name" value="Glyco_hydro_3_N"/>
</dbReference>
<dbReference type="InterPro" id="IPR026891">
    <property type="entry name" value="Fn3-like"/>
</dbReference>
<evidence type="ECO:0000256" key="6">
    <source>
        <dbReference type="ARBA" id="ARBA00023295"/>
    </source>
</evidence>
<keyword evidence="5" id="KW-0378">Hydrolase</keyword>
<dbReference type="GO" id="GO:0008422">
    <property type="term" value="F:beta-glucosidase activity"/>
    <property type="evidence" value="ECO:0007669"/>
    <property type="project" value="UniProtKB-EC"/>
</dbReference>
<dbReference type="InterPro" id="IPR002772">
    <property type="entry name" value="Glyco_hydro_3_C"/>
</dbReference>
<evidence type="ECO:0000256" key="5">
    <source>
        <dbReference type="ARBA" id="ARBA00022801"/>
    </source>
</evidence>
<dbReference type="Gene3D" id="2.60.40.10">
    <property type="entry name" value="Immunoglobulins"/>
    <property type="match status" value="1"/>
</dbReference>
<dbReference type="OrthoDB" id="416222at2759"/>
<dbReference type="InterPro" id="IPR051915">
    <property type="entry name" value="Cellulose_Degrad_GH3"/>
</dbReference>
<evidence type="ECO:0000256" key="2">
    <source>
        <dbReference type="ARBA" id="ARBA00005336"/>
    </source>
</evidence>
<dbReference type="Gene3D" id="3.20.20.300">
    <property type="entry name" value="Glycoside hydrolase, family 3, N-terminal domain"/>
    <property type="match status" value="1"/>
</dbReference>
<dbReference type="PRINTS" id="PR00133">
    <property type="entry name" value="GLHYDRLASE3"/>
</dbReference>
<evidence type="ECO:0000313" key="8">
    <source>
        <dbReference type="EMBL" id="KAJ1734640.1"/>
    </source>
</evidence>
<dbReference type="Pfam" id="PF01915">
    <property type="entry name" value="Glyco_hydro_3_C"/>
    <property type="match status" value="1"/>
</dbReference>
<sequence>MLPVTVLLDSAGNLNITAAEYWIGKWSVGSFFDSPASAGHGRYNWYSAKSLGDFTDAVQHVAAKHGARLPVIWGIDSVRGANYVKGAAMFPAGVGLAATFSPRLAYEAGRVSAKDTRAAGYQWAFAPMQDVSVNKLWSRGYEGFGEDPFLSSEMASASVHGYQGDYKHDRTRVAACMKHFIGYGYPFNGQDRGNRHIAMHELLEYYLPPFTASVRAGAATAMESYGAINGEPVIMSNLYLQRLLREKLGFQGLLVSDAGEISSQAALYKTAANDGQATFATLNRTSIDMSMATTDLSFCMVLHELVTNGYIPESRLDESVARVLQLKKDLGLFENPFVDRALQKTVGSAQDIEDARNAARESITLLKNANGVLPLKPHDRVLFVGPTINSTRFMGGGWNVQWQGPPEARGDAVYQGHGDTVLEGVKRVTSQTPCYYEGVDIDGTMLIGIDKIIAAAKRADKVVIGLGEHTYAEKGGDIGNLALPAAQLELVYAIAELAQKPTVVVLFAGRPRILEHVPKVADAIINAYLPGAYGGLPVAEVLYGKVNPSGRLPYTYPATESQADMTVWQPAYSAYDPQWGFGYGLGYSHISYSNITLSSTTICIGAPITATVAVTNHGTMAQKETVMLFTRLPFRFDLAPENLRLRAFAKIELRPGETRTVSLHLRAEDLAYWDVDLKQRIPPSAVTLLVNPYTQPGLAASAQIVVDPTESLDSF</sequence>
<organism evidence="8 9">
    <name type="scientific">Coemansia biformis</name>
    <dbReference type="NCBI Taxonomy" id="1286918"/>
    <lineage>
        <taxon>Eukaryota</taxon>
        <taxon>Fungi</taxon>
        <taxon>Fungi incertae sedis</taxon>
        <taxon>Zoopagomycota</taxon>
        <taxon>Kickxellomycotina</taxon>
        <taxon>Kickxellomycetes</taxon>
        <taxon>Kickxellales</taxon>
        <taxon>Kickxellaceae</taxon>
        <taxon>Coemansia</taxon>
    </lineage>
</organism>
<dbReference type="Pfam" id="PF14310">
    <property type="entry name" value="Fn3-like"/>
    <property type="match status" value="1"/>
</dbReference>
<dbReference type="InterPro" id="IPR036962">
    <property type="entry name" value="Glyco_hydro_3_N_sf"/>
</dbReference>
<proteinExistence type="inferred from homology"/>
<dbReference type="SMART" id="SM01217">
    <property type="entry name" value="Fn3_like"/>
    <property type="match status" value="1"/>
</dbReference>
<comment type="catalytic activity">
    <reaction evidence="1">
        <text>Hydrolysis of terminal, non-reducing beta-D-glucosyl residues with release of beta-D-glucose.</text>
        <dbReference type="EC" id="3.2.1.21"/>
    </reaction>
</comment>
<dbReference type="EMBL" id="JANBOI010000064">
    <property type="protein sequence ID" value="KAJ1734640.1"/>
    <property type="molecule type" value="Genomic_DNA"/>
</dbReference>
<feature type="domain" description="Fibronectin type III-like" evidence="7">
    <location>
        <begin position="624"/>
        <end position="694"/>
    </location>
</feature>
<dbReference type="InterPro" id="IPR017853">
    <property type="entry name" value="GH"/>
</dbReference>
<protein>
    <recommendedName>
        <fullName evidence="3">beta-glucosidase</fullName>
        <ecNumber evidence="3">3.2.1.21</ecNumber>
    </recommendedName>
</protein>
<dbReference type="GO" id="GO:0009251">
    <property type="term" value="P:glucan catabolic process"/>
    <property type="evidence" value="ECO:0007669"/>
    <property type="project" value="TreeGrafter"/>
</dbReference>
<evidence type="ECO:0000256" key="1">
    <source>
        <dbReference type="ARBA" id="ARBA00000448"/>
    </source>
</evidence>
<dbReference type="PANTHER" id="PTHR30620">
    <property type="entry name" value="PERIPLASMIC BETA-GLUCOSIDASE-RELATED"/>
    <property type="match status" value="1"/>
</dbReference>
<keyword evidence="9" id="KW-1185">Reference proteome</keyword>
<dbReference type="Proteomes" id="UP001143981">
    <property type="component" value="Unassembled WGS sequence"/>
</dbReference>
<dbReference type="InterPro" id="IPR013783">
    <property type="entry name" value="Ig-like_fold"/>
</dbReference>